<evidence type="ECO:0000256" key="1">
    <source>
        <dbReference type="ARBA" id="ARBA00004123"/>
    </source>
</evidence>
<keyword evidence="2" id="KW-0479">Metal-binding</keyword>
<dbReference type="PROSITE" id="PS00028">
    <property type="entry name" value="ZINC_FINGER_C2H2_1"/>
    <property type="match status" value="2"/>
</dbReference>
<feature type="compositionally biased region" description="Polar residues" evidence="8">
    <location>
        <begin position="403"/>
        <end position="418"/>
    </location>
</feature>
<evidence type="ECO:0000256" key="4">
    <source>
        <dbReference type="ARBA" id="ARBA00022771"/>
    </source>
</evidence>
<feature type="region of interest" description="Disordered" evidence="8">
    <location>
        <begin position="507"/>
        <end position="575"/>
    </location>
</feature>
<dbReference type="PROSITE" id="PS50157">
    <property type="entry name" value="ZINC_FINGER_C2H2_2"/>
    <property type="match status" value="2"/>
</dbReference>
<evidence type="ECO:0000256" key="8">
    <source>
        <dbReference type="SAM" id="MobiDB-lite"/>
    </source>
</evidence>
<keyword evidence="4 7" id="KW-0863">Zinc-finger</keyword>
<accession>A0A914X0D5</accession>
<evidence type="ECO:0000256" key="2">
    <source>
        <dbReference type="ARBA" id="ARBA00022723"/>
    </source>
</evidence>
<feature type="region of interest" description="Disordered" evidence="8">
    <location>
        <begin position="138"/>
        <end position="159"/>
    </location>
</feature>
<organism evidence="10 11">
    <name type="scientific">Plectus sambesii</name>
    <dbReference type="NCBI Taxonomy" id="2011161"/>
    <lineage>
        <taxon>Eukaryota</taxon>
        <taxon>Metazoa</taxon>
        <taxon>Ecdysozoa</taxon>
        <taxon>Nematoda</taxon>
        <taxon>Chromadorea</taxon>
        <taxon>Plectida</taxon>
        <taxon>Plectina</taxon>
        <taxon>Plectoidea</taxon>
        <taxon>Plectidae</taxon>
        <taxon>Plectus</taxon>
    </lineage>
</organism>
<feature type="domain" description="C2H2-type" evidence="9">
    <location>
        <begin position="1230"/>
        <end position="1258"/>
    </location>
</feature>
<dbReference type="SMART" id="SM00355">
    <property type="entry name" value="ZnF_C2H2"/>
    <property type="match status" value="10"/>
</dbReference>
<feature type="region of interest" description="Disordered" evidence="8">
    <location>
        <begin position="231"/>
        <end position="265"/>
    </location>
</feature>
<dbReference type="InterPro" id="IPR050888">
    <property type="entry name" value="ZnF_C2H2-type_TF"/>
</dbReference>
<keyword evidence="10" id="KW-1185">Reference proteome</keyword>
<dbReference type="Gene3D" id="3.30.160.60">
    <property type="entry name" value="Classic Zinc Finger"/>
    <property type="match status" value="2"/>
</dbReference>
<feature type="compositionally biased region" description="Basic and acidic residues" evidence="8">
    <location>
        <begin position="515"/>
        <end position="526"/>
    </location>
</feature>
<dbReference type="GO" id="GO:0008270">
    <property type="term" value="F:zinc ion binding"/>
    <property type="evidence" value="ECO:0007669"/>
    <property type="project" value="UniProtKB-KW"/>
</dbReference>
<feature type="compositionally biased region" description="Basic residues" evidence="8">
    <location>
        <begin position="255"/>
        <end position="264"/>
    </location>
</feature>
<evidence type="ECO:0000313" key="11">
    <source>
        <dbReference type="WBParaSite" id="PSAMB.scaffold5972size10454.g27628.t1"/>
    </source>
</evidence>
<protein>
    <submittedName>
        <fullName evidence="11">C2H2-type domain-containing protein</fullName>
    </submittedName>
</protein>
<comment type="subcellular location">
    <subcellularLocation>
        <location evidence="1">Nucleus</location>
    </subcellularLocation>
</comment>
<evidence type="ECO:0000256" key="6">
    <source>
        <dbReference type="ARBA" id="ARBA00023242"/>
    </source>
</evidence>
<dbReference type="Proteomes" id="UP000887566">
    <property type="component" value="Unplaced"/>
</dbReference>
<feature type="compositionally biased region" description="Polar residues" evidence="8">
    <location>
        <begin position="686"/>
        <end position="696"/>
    </location>
</feature>
<evidence type="ECO:0000256" key="5">
    <source>
        <dbReference type="ARBA" id="ARBA00022833"/>
    </source>
</evidence>
<dbReference type="PANTHER" id="PTHR24406">
    <property type="entry name" value="TRANSCRIPTIONAL REPRESSOR CTCFL-RELATED"/>
    <property type="match status" value="1"/>
</dbReference>
<keyword evidence="6" id="KW-0539">Nucleus</keyword>
<feature type="domain" description="C2H2-type" evidence="9">
    <location>
        <begin position="48"/>
        <end position="76"/>
    </location>
</feature>
<evidence type="ECO:0000259" key="9">
    <source>
        <dbReference type="PROSITE" id="PS50157"/>
    </source>
</evidence>
<feature type="region of interest" description="Disordered" evidence="8">
    <location>
        <begin position="403"/>
        <end position="465"/>
    </location>
</feature>
<proteinExistence type="predicted"/>
<feature type="compositionally biased region" description="Basic residues" evidence="8">
    <location>
        <begin position="424"/>
        <end position="435"/>
    </location>
</feature>
<feature type="compositionally biased region" description="Basic residues" evidence="8">
    <location>
        <begin position="536"/>
        <end position="572"/>
    </location>
</feature>
<keyword evidence="5" id="KW-0862">Zinc</keyword>
<feature type="region of interest" description="Disordered" evidence="8">
    <location>
        <begin position="665"/>
        <end position="700"/>
    </location>
</feature>
<dbReference type="WBParaSite" id="PSAMB.scaffold5972size10454.g27628.t1">
    <property type="protein sequence ID" value="PSAMB.scaffold5972size10454.g27628.t1"/>
    <property type="gene ID" value="PSAMB.scaffold5972size10454.g27628"/>
</dbReference>
<evidence type="ECO:0000313" key="10">
    <source>
        <dbReference type="Proteomes" id="UP000887566"/>
    </source>
</evidence>
<dbReference type="InterPro" id="IPR013087">
    <property type="entry name" value="Znf_C2H2_type"/>
</dbReference>
<reference evidence="11" key="1">
    <citation type="submission" date="2022-11" db="UniProtKB">
        <authorList>
            <consortium name="WormBaseParasite"/>
        </authorList>
    </citation>
    <scope>IDENTIFICATION</scope>
</reference>
<name>A0A914X0D5_9BILA</name>
<evidence type="ECO:0000256" key="3">
    <source>
        <dbReference type="ARBA" id="ARBA00022737"/>
    </source>
</evidence>
<sequence length="1284" mass="144105">MEEPDIASMPSMGDECACILCGAPFPMEEDNEDLRSHLASDHLNYRPVRCSICAVGFTLQSAYERHVDVVHRKYRDTWNAHPTTNHDVVLEETLESLVRLSLQQKNWSGLNASTNLPVAAEDEFVECNLCPEDAEVFPSSQTREQHVRMHVHPTRTGPKTAAAMLGSKRTLRKRRSALHSYYIAYAKCFPDRLHADLLEEPPQAQKRPVGRRKKPAKWKLLTESLPTSSAVSEILPAEQQPSTVDHEGSSVRAATKSKRHRSLPKRFSEQSFYLPPSIDTSNTSSISNAVNVCYAPNTWGAWKPPKAQVKKKTTEALETSKALETPMASNVLMTPEEEETQAATVILERCDHMITGYDAPIDQPEISATSTLPSPAKKQRIGAIDDELDQPCCSTAGLNLQEKSNEQSTLLPVNLSDSPQPQTPKKRGRPRKKKLLPPSPLQILQRRKKRFESPTKIQKPARRKGSYRILNPAQISLWQPEMDMEETITDVSLDVVNFTDDEVAATSAPVSAEMTEVRDKGKESKPPVRVRQPPAKVKKPPAKSKKPPTKGKKTLAKGKKVGKRTSKVRKRSPNGSEPLCKLCGERVARYDMFYHTVVSHLRKDLWKCSVCSFSSQLDAEPVKEHIASAHDGDEHAAIVYLLADYVNEVRAFIHKCFPNNCSKPVKDTTGDQQNQETAATEGAEGTSESTSKTPAQVPSRKIRCNQCRSLSHPDDLKAHVAMHLSHDGCLLYRCLSDSCPIRKCSTVEMTAHFKMVGCLRSLPDSSFEAAHPQESVSYLDESFLPEIQKKFKEQAERSFRSAIICNVCCDLVAPGAFAIDHAWGHMLDNDETIYRYRCLSCPQDYCFRRHDFLKIHLTSCHGAIENDEASLNKAKDDFIIDRMYKFERTFGLQWLTCFPDVRPIPDTEPFKTHPVKSPALQSNSNLPGPSDESAYCKLCSVSMPNDQAEKHIYWHIARMFSTCRYKCRICKMEDSDREQLAERCGNKHATSSTDEEFIEDQSRMSGSQLPQLFRACAEKCFNTPPASLSYHLTERSTGQPRTMTVTVLSQQGQLSNESPNTIVASPPPKLTAMGSDESQPPLNVKCRLCDERVAVGEEGTHGEVHLMVSGIWKRFGCGRCDFGAETSDEVELHYGKDHGVDFTEFYERSRPSGDEVDSMRRRCFSADQSTSDGVIDLTCEPIEEVICPKGDVSKQKSSVERSLTCAFCKTDLISDPYLHVHTIHMNKKRFDCIRCNKSYGTKEQLKAHITLVHTNIDIEAAVKQAFDRLQKRMSAFMQICFGIK</sequence>
<dbReference type="GO" id="GO:0005634">
    <property type="term" value="C:nucleus"/>
    <property type="evidence" value="ECO:0007669"/>
    <property type="project" value="UniProtKB-SubCell"/>
</dbReference>
<evidence type="ECO:0000256" key="7">
    <source>
        <dbReference type="PROSITE-ProRule" id="PRU00042"/>
    </source>
</evidence>
<feature type="region of interest" description="Disordered" evidence="8">
    <location>
        <begin position="909"/>
        <end position="928"/>
    </location>
</feature>
<keyword evidence="3" id="KW-0677">Repeat</keyword>